<dbReference type="PANTHER" id="PTHR45686">
    <property type="entry name" value="ADP-RIBOSYLATION FACTOR GTPASE ACTIVATING PROTEIN 3, ISOFORM H-RELATED"/>
    <property type="match status" value="1"/>
</dbReference>
<organism evidence="4">
    <name type="scientific">Sesamum radiatum</name>
    <name type="common">Black benniseed</name>
    <dbReference type="NCBI Taxonomy" id="300843"/>
    <lineage>
        <taxon>Eukaryota</taxon>
        <taxon>Viridiplantae</taxon>
        <taxon>Streptophyta</taxon>
        <taxon>Embryophyta</taxon>
        <taxon>Tracheophyta</taxon>
        <taxon>Spermatophyta</taxon>
        <taxon>Magnoliopsida</taxon>
        <taxon>eudicotyledons</taxon>
        <taxon>Gunneridae</taxon>
        <taxon>Pentapetalae</taxon>
        <taxon>asterids</taxon>
        <taxon>lamiids</taxon>
        <taxon>Lamiales</taxon>
        <taxon>Pedaliaceae</taxon>
        <taxon>Sesamum</taxon>
    </lineage>
</organism>
<dbReference type="SUPFAM" id="SSF57863">
    <property type="entry name" value="ArfGap/RecO-like zinc finger"/>
    <property type="match status" value="1"/>
</dbReference>
<evidence type="ECO:0000256" key="1">
    <source>
        <dbReference type="ARBA" id="ARBA00022723"/>
    </source>
</evidence>
<dbReference type="EMBL" id="JACGWJ010000032">
    <property type="protein sequence ID" value="KAL0296302.1"/>
    <property type="molecule type" value="Genomic_DNA"/>
</dbReference>
<gene>
    <name evidence="4" type="ORF">Sradi_6682300</name>
</gene>
<feature type="region of interest" description="Disordered" evidence="3">
    <location>
        <begin position="83"/>
        <end position="106"/>
    </location>
</feature>
<keyword evidence="2" id="KW-0862">Zinc</keyword>
<dbReference type="PANTHER" id="PTHR45686:SF4">
    <property type="entry name" value="ADP-RIBOSYLATION FACTOR GTPASE ACTIVATING PROTEIN 3, ISOFORM H"/>
    <property type="match status" value="1"/>
</dbReference>
<keyword evidence="1" id="KW-0479">Metal-binding</keyword>
<dbReference type="Gene3D" id="1.10.220.150">
    <property type="entry name" value="Arf GTPase activating protein"/>
    <property type="match status" value="1"/>
</dbReference>
<dbReference type="GO" id="GO:0000139">
    <property type="term" value="C:Golgi membrane"/>
    <property type="evidence" value="ECO:0007669"/>
    <property type="project" value="GOC"/>
</dbReference>
<dbReference type="InterPro" id="IPR037278">
    <property type="entry name" value="ARFGAP/RecO"/>
</dbReference>
<name>A0AAW2JQQ6_SESRA</name>
<reference evidence="4" key="2">
    <citation type="journal article" date="2024" name="Plant">
        <title>Genomic evolution and insights into agronomic trait innovations of Sesamum species.</title>
        <authorList>
            <person name="Miao H."/>
            <person name="Wang L."/>
            <person name="Qu L."/>
            <person name="Liu H."/>
            <person name="Sun Y."/>
            <person name="Le M."/>
            <person name="Wang Q."/>
            <person name="Wei S."/>
            <person name="Zheng Y."/>
            <person name="Lin W."/>
            <person name="Duan Y."/>
            <person name="Cao H."/>
            <person name="Xiong S."/>
            <person name="Wang X."/>
            <person name="Wei L."/>
            <person name="Li C."/>
            <person name="Ma Q."/>
            <person name="Ju M."/>
            <person name="Zhao R."/>
            <person name="Li G."/>
            <person name="Mu C."/>
            <person name="Tian Q."/>
            <person name="Mei H."/>
            <person name="Zhang T."/>
            <person name="Gao T."/>
            <person name="Zhang H."/>
        </authorList>
    </citation>
    <scope>NUCLEOTIDE SEQUENCE</scope>
    <source>
        <strain evidence="4">G02</strain>
    </source>
</reference>
<sequence>MGFSCVLIARRFIETLVSMSTNLDAWTPEQLKMMSYGGNNRAQVFFKQHGWTDGGKIEAKYTSRAAELYKQLLSKEVARSNIEETAPPTASQSFVQSNTFPNISTEENPKAGFYALQSNESLYDQKPEETLVQVSSRNISNSSTPLAAGSLSISRFEYADNAQPTDVNSGVAYAISHVSPPKTSNFFADYGMDSGFPKKNSSSLSKVQEVETNEARKKFCNAKSISSAQFFGGGENNNANDLEASVSLQKFSDSLAISSAELFGHDSSSSDLTASDIINRLSFQAQQDISSLKNIAGETGKKIGSLASTILTDLQDRIL</sequence>
<evidence type="ECO:0000256" key="3">
    <source>
        <dbReference type="SAM" id="MobiDB-lite"/>
    </source>
</evidence>
<dbReference type="GO" id="GO:0048205">
    <property type="term" value="P:COPI coating of Golgi vesicle"/>
    <property type="evidence" value="ECO:0007669"/>
    <property type="project" value="TreeGrafter"/>
</dbReference>
<dbReference type="AlphaFoldDB" id="A0AAW2JQQ6"/>
<dbReference type="InterPro" id="IPR038508">
    <property type="entry name" value="ArfGAP_dom_sf"/>
</dbReference>
<feature type="compositionally biased region" description="Polar residues" evidence="3">
    <location>
        <begin position="88"/>
        <end position="106"/>
    </location>
</feature>
<dbReference type="GO" id="GO:0046872">
    <property type="term" value="F:metal ion binding"/>
    <property type="evidence" value="ECO:0007669"/>
    <property type="project" value="UniProtKB-KW"/>
</dbReference>
<evidence type="ECO:0000256" key="2">
    <source>
        <dbReference type="ARBA" id="ARBA00022833"/>
    </source>
</evidence>
<accession>A0AAW2JQQ6</accession>
<proteinExistence type="predicted"/>
<comment type="caution">
    <text evidence="4">The sequence shown here is derived from an EMBL/GenBank/DDBJ whole genome shotgun (WGS) entry which is preliminary data.</text>
</comment>
<reference evidence="4" key="1">
    <citation type="submission" date="2020-06" db="EMBL/GenBank/DDBJ databases">
        <authorList>
            <person name="Li T."/>
            <person name="Hu X."/>
            <person name="Zhang T."/>
            <person name="Song X."/>
            <person name="Zhang H."/>
            <person name="Dai N."/>
            <person name="Sheng W."/>
            <person name="Hou X."/>
            <person name="Wei L."/>
        </authorList>
    </citation>
    <scope>NUCLEOTIDE SEQUENCE</scope>
    <source>
        <strain evidence="4">G02</strain>
        <tissue evidence="4">Leaf</tissue>
    </source>
</reference>
<evidence type="ECO:0000313" key="4">
    <source>
        <dbReference type="EMBL" id="KAL0296302.1"/>
    </source>
</evidence>
<protein>
    <submittedName>
        <fullName evidence="4">ADP-ribosylation factor GTPase-activating protein AGD8</fullName>
    </submittedName>
</protein>